<keyword evidence="1" id="KW-0812">Transmembrane</keyword>
<keyword evidence="1" id="KW-1133">Transmembrane helix</keyword>
<dbReference type="EMBL" id="JJQU01000002">
    <property type="protein sequence ID" value="KKH91393.1"/>
    <property type="molecule type" value="Genomic_DNA"/>
</dbReference>
<gene>
    <name evidence="2" type="ORF">DU47_04215</name>
    <name evidence="3" type="ORF">DU80_11660</name>
</gene>
<evidence type="ECO:0000313" key="5">
    <source>
        <dbReference type="Proteomes" id="UP000034578"/>
    </source>
</evidence>
<organism evidence="3 4">
    <name type="scientific">Methanosarcina mazei</name>
    <name type="common">Methanosarcina frisia</name>
    <dbReference type="NCBI Taxonomy" id="2209"/>
    <lineage>
        <taxon>Archaea</taxon>
        <taxon>Methanobacteriati</taxon>
        <taxon>Methanobacteriota</taxon>
        <taxon>Stenosarchaea group</taxon>
        <taxon>Methanomicrobia</taxon>
        <taxon>Methanosarcinales</taxon>
        <taxon>Methanosarcinaceae</taxon>
        <taxon>Methanosarcina</taxon>
    </lineage>
</organism>
<name>A0A0F8RVA1_METMZ</name>
<evidence type="ECO:0000313" key="2">
    <source>
        <dbReference type="EMBL" id="KKG07019.1"/>
    </source>
</evidence>
<comment type="caution">
    <text evidence="3">The sequence shown here is derived from an EMBL/GenBank/DDBJ whole genome shotgun (WGS) entry which is preliminary data.</text>
</comment>
<evidence type="ECO:0000256" key="1">
    <source>
        <dbReference type="SAM" id="Phobius"/>
    </source>
</evidence>
<accession>A0A0F8RVA1</accession>
<proteinExistence type="predicted"/>
<evidence type="ECO:0000313" key="3">
    <source>
        <dbReference type="EMBL" id="KKH91393.1"/>
    </source>
</evidence>
<dbReference type="PATRIC" id="fig|2209.56.peg.2498"/>
<keyword evidence="1" id="KW-0472">Membrane</keyword>
<evidence type="ECO:0000313" key="4">
    <source>
        <dbReference type="Proteomes" id="UP000034152"/>
    </source>
</evidence>
<keyword evidence="5" id="KW-1185">Reference proteome</keyword>
<dbReference type="EMBL" id="JJOS01000002">
    <property type="protein sequence ID" value="KKG07019.1"/>
    <property type="molecule type" value="Genomic_DNA"/>
</dbReference>
<dbReference type="Proteomes" id="UP000034152">
    <property type="component" value="Unassembled WGS sequence"/>
</dbReference>
<dbReference type="Proteomes" id="UP000034578">
    <property type="component" value="Unassembled WGS sequence"/>
</dbReference>
<dbReference type="AlphaFoldDB" id="A0A0F8RVA1"/>
<protein>
    <submittedName>
        <fullName evidence="3">Uncharacterized protein</fullName>
    </submittedName>
</protein>
<feature type="transmembrane region" description="Helical" evidence="1">
    <location>
        <begin position="20"/>
        <end position="39"/>
    </location>
</feature>
<sequence>MFWDNLVKSFKIYNNPSGMLFVHFLEFKVFGVSDIWLFVGVMKKKRVERTNIKILINSCWRLDKTDQSFYPI</sequence>
<reference evidence="4 5" key="1">
    <citation type="journal article" date="2015" name="ISME J.">
        <title>Genomic and phenotypic differentiation among Methanosarcina mazei populations from Columbia River sediment.</title>
        <authorList>
            <person name="Youngblut N.D."/>
            <person name="Wirth J.S."/>
            <person name="Henriksen J.R."/>
            <person name="Smith M."/>
            <person name="Simon H."/>
            <person name="Metcalf W.W."/>
            <person name="Whitaker R.J."/>
        </authorList>
    </citation>
    <scope>NUCLEOTIDE SEQUENCE [LARGE SCALE GENOMIC DNA]</scope>
    <source>
        <strain evidence="3 4">1.H.M.2.1</strain>
        <strain evidence="2 5">2.F.A.2.4</strain>
    </source>
</reference>